<name>A0AA38FB07_TAXCH</name>
<protein>
    <submittedName>
        <fullName evidence="1">Uncharacterized protein</fullName>
    </submittedName>
</protein>
<reference evidence="1 2" key="1">
    <citation type="journal article" date="2021" name="Nat. Plants">
        <title>The Taxus genome provides insights into paclitaxel biosynthesis.</title>
        <authorList>
            <person name="Xiong X."/>
            <person name="Gou J."/>
            <person name="Liao Q."/>
            <person name="Li Y."/>
            <person name="Zhou Q."/>
            <person name="Bi G."/>
            <person name="Li C."/>
            <person name="Du R."/>
            <person name="Wang X."/>
            <person name="Sun T."/>
            <person name="Guo L."/>
            <person name="Liang H."/>
            <person name="Lu P."/>
            <person name="Wu Y."/>
            <person name="Zhang Z."/>
            <person name="Ro D.K."/>
            <person name="Shang Y."/>
            <person name="Huang S."/>
            <person name="Yan J."/>
        </authorList>
    </citation>
    <scope>NUCLEOTIDE SEQUENCE [LARGE SCALE GENOMIC DNA]</scope>
    <source>
        <strain evidence="1">Ta-2019</strain>
    </source>
</reference>
<feature type="non-terminal residue" evidence="1">
    <location>
        <position position="1"/>
    </location>
</feature>
<sequence length="70" mass="7898">TLFIERSVYFDEIPMQASQEQYATTSVLPPPTDLKDDACNHADMILDSFESESDEHVHACVYPDPNPNPN</sequence>
<accession>A0AA38FB07</accession>
<dbReference type="Proteomes" id="UP000824469">
    <property type="component" value="Unassembled WGS sequence"/>
</dbReference>
<evidence type="ECO:0000313" key="2">
    <source>
        <dbReference type="Proteomes" id="UP000824469"/>
    </source>
</evidence>
<dbReference type="AlphaFoldDB" id="A0AA38FB07"/>
<evidence type="ECO:0000313" key="1">
    <source>
        <dbReference type="EMBL" id="KAH9295031.1"/>
    </source>
</evidence>
<comment type="caution">
    <text evidence="1">The sequence shown here is derived from an EMBL/GenBank/DDBJ whole genome shotgun (WGS) entry which is preliminary data.</text>
</comment>
<keyword evidence="2" id="KW-1185">Reference proteome</keyword>
<proteinExistence type="predicted"/>
<gene>
    <name evidence="1" type="ORF">KI387_038619</name>
</gene>
<organism evidence="1 2">
    <name type="scientific">Taxus chinensis</name>
    <name type="common">Chinese yew</name>
    <name type="synonym">Taxus wallichiana var. chinensis</name>
    <dbReference type="NCBI Taxonomy" id="29808"/>
    <lineage>
        <taxon>Eukaryota</taxon>
        <taxon>Viridiplantae</taxon>
        <taxon>Streptophyta</taxon>
        <taxon>Embryophyta</taxon>
        <taxon>Tracheophyta</taxon>
        <taxon>Spermatophyta</taxon>
        <taxon>Pinopsida</taxon>
        <taxon>Pinidae</taxon>
        <taxon>Conifers II</taxon>
        <taxon>Cupressales</taxon>
        <taxon>Taxaceae</taxon>
        <taxon>Taxus</taxon>
    </lineage>
</organism>
<dbReference type="EMBL" id="JAHRHJ020000011">
    <property type="protein sequence ID" value="KAH9295031.1"/>
    <property type="molecule type" value="Genomic_DNA"/>
</dbReference>